<dbReference type="PANTHER" id="PTHR45138:SF9">
    <property type="entry name" value="DIGUANYLATE CYCLASE DGCM-RELATED"/>
    <property type="match status" value="1"/>
</dbReference>
<evidence type="ECO:0000256" key="1">
    <source>
        <dbReference type="ARBA" id="ARBA00012528"/>
    </source>
</evidence>
<dbReference type="EC" id="2.7.7.65" evidence="1"/>
<dbReference type="FunFam" id="3.30.70.270:FF:000001">
    <property type="entry name" value="Diguanylate cyclase domain protein"/>
    <property type="match status" value="1"/>
</dbReference>
<dbReference type="Pfam" id="PF00990">
    <property type="entry name" value="GGDEF"/>
    <property type="match status" value="1"/>
</dbReference>
<gene>
    <name evidence="4" type="ORF">FYJ44_10515</name>
</gene>
<name>A0A6L5XMX0_9BACT</name>
<dbReference type="CDD" id="cd01949">
    <property type="entry name" value="GGDEF"/>
    <property type="match status" value="1"/>
</dbReference>
<dbReference type="AlphaFoldDB" id="A0A6L5XMX0"/>
<sequence length="321" mass="35528">MLNPSAQLENLTDPSEELLDFVMNVLARNSFHEGEIPENLRGLKGIEDLHALLWDIRRLAYALGRGDLKYVCKGKGCVIGALKTLQSNLYHLTWQTQCIAKGEYQHRVNFMGDFSTAFNQMVVELDKNVSALMRLSQKYKELSAKDPLTGLYNRRSFKSVVADTLEGAGQSELPSTIIMADIDHFKKVNDTYGHLCGDAVLRAFAEKISSLLRPHDLSCRYGGEEFVILLPGTALEVGVAVAERLCRGVEDMTISAEGVDLRITASFGVSSFTVPQPRTRKKIMVEFASAVKCADDCLYQAKKAGRNTVICEEDVPVAQCV</sequence>
<dbReference type="InterPro" id="IPR029787">
    <property type="entry name" value="Nucleotide_cyclase"/>
</dbReference>
<dbReference type="GO" id="GO:1902201">
    <property type="term" value="P:negative regulation of bacterial-type flagellum-dependent cell motility"/>
    <property type="evidence" value="ECO:0007669"/>
    <property type="project" value="TreeGrafter"/>
</dbReference>
<organism evidence="4 5">
    <name type="scientific">Desulfovibrio porci</name>
    <dbReference type="NCBI Taxonomy" id="2605782"/>
    <lineage>
        <taxon>Bacteria</taxon>
        <taxon>Pseudomonadati</taxon>
        <taxon>Thermodesulfobacteriota</taxon>
        <taxon>Desulfovibrionia</taxon>
        <taxon>Desulfovibrionales</taxon>
        <taxon>Desulfovibrionaceae</taxon>
        <taxon>Desulfovibrio</taxon>
    </lineage>
</organism>
<reference evidence="4 5" key="1">
    <citation type="submission" date="2019-09" db="EMBL/GenBank/DDBJ databases">
        <title>In-depth cultivation of the pig gut microbiome towards novel bacterial diversity and tailored functional studies.</title>
        <authorList>
            <person name="Wylensek D."/>
            <person name="Hitch T.C.A."/>
            <person name="Clavel T."/>
        </authorList>
    </citation>
    <scope>NUCLEOTIDE SEQUENCE [LARGE SCALE GENOMIC DNA]</scope>
    <source>
        <strain evidence="4 5">PG-178-WT-4</strain>
    </source>
</reference>
<proteinExistence type="predicted"/>
<comment type="catalytic activity">
    <reaction evidence="2">
        <text>2 GTP = 3',3'-c-di-GMP + 2 diphosphate</text>
        <dbReference type="Rhea" id="RHEA:24898"/>
        <dbReference type="ChEBI" id="CHEBI:33019"/>
        <dbReference type="ChEBI" id="CHEBI:37565"/>
        <dbReference type="ChEBI" id="CHEBI:58805"/>
        <dbReference type="EC" id="2.7.7.65"/>
    </reaction>
</comment>
<accession>A0A6L5XMX0</accession>
<dbReference type="GO" id="GO:0043709">
    <property type="term" value="P:cell adhesion involved in single-species biofilm formation"/>
    <property type="evidence" value="ECO:0007669"/>
    <property type="project" value="TreeGrafter"/>
</dbReference>
<protein>
    <recommendedName>
        <fullName evidence="1">diguanylate cyclase</fullName>
        <ecNumber evidence="1">2.7.7.65</ecNumber>
    </recommendedName>
</protein>
<evidence type="ECO:0000313" key="5">
    <source>
        <dbReference type="Proteomes" id="UP000477488"/>
    </source>
</evidence>
<dbReference type="SMART" id="SM00267">
    <property type="entry name" value="GGDEF"/>
    <property type="match status" value="1"/>
</dbReference>
<evidence type="ECO:0000259" key="3">
    <source>
        <dbReference type="PROSITE" id="PS50887"/>
    </source>
</evidence>
<dbReference type="GO" id="GO:0005886">
    <property type="term" value="C:plasma membrane"/>
    <property type="evidence" value="ECO:0007669"/>
    <property type="project" value="TreeGrafter"/>
</dbReference>
<dbReference type="EMBL" id="VUMH01000010">
    <property type="protein sequence ID" value="MSS28455.1"/>
    <property type="molecule type" value="Genomic_DNA"/>
</dbReference>
<dbReference type="PANTHER" id="PTHR45138">
    <property type="entry name" value="REGULATORY COMPONENTS OF SENSORY TRANSDUCTION SYSTEM"/>
    <property type="match status" value="1"/>
</dbReference>
<dbReference type="GO" id="GO:0052621">
    <property type="term" value="F:diguanylate cyclase activity"/>
    <property type="evidence" value="ECO:0007669"/>
    <property type="project" value="UniProtKB-EC"/>
</dbReference>
<dbReference type="InterPro" id="IPR000160">
    <property type="entry name" value="GGDEF_dom"/>
</dbReference>
<comment type="caution">
    <text evidence="4">The sequence shown here is derived from an EMBL/GenBank/DDBJ whole genome shotgun (WGS) entry which is preliminary data.</text>
</comment>
<feature type="domain" description="GGDEF" evidence="3">
    <location>
        <begin position="173"/>
        <end position="314"/>
    </location>
</feature>
<dbReference type="InterPro" id="IPR043128">
    <property type="entry name" value="Rev_trsase/Diguanyl_cyclase"/>
</dbReference>
<dbReference type="CDD" id="cd06225">
    <property type="entry name" value="HAMP"/>
    <property type="match status" value="1"/>
</dbReference>
<keyword evidence="5" id="KW-1185">Reference proteome</keyword>
<dbReference type="Gene3D" id="3.30.70.270">
    <property type="match status" value="1"/>
</dbReference>
<dbReference type="SUPFAM" id="SSF55073">
    <property type="entry name" value="Nucleotide cyclase"/>
    <property type="match status" value="1"/>
</dbReference>
<dbReference type="InterPro" id="IPR050469">
    <property type="entry name" value="Diguanylate_Cyclase"/>
</dbReference>
<dbReference type="PROSITE" id="PS50887">
    <property type="entry name" value="GGDEF"/>
    <property type="match status" value="1"/>
</dbReference>
<dbReference type="NCBIfam" id="TIGR00254">
    <property type="entry name" value="GGDEF"/>
    <property type="match status" value="1"/>
</dbReference>
<dbReference type="RefSeq" id="WP_154511860.1">
    <property type="nucleotide sequence ID" value="NZ_JAXELC010000007.1"/>
</dbReference>
<evidence type="ECO:0000313" key="4">
    <source>
        <dbReference type="EMBL" id="MSS28455.1"/>
    </source>
</evidence>
<dbReference type="Proteomes" id="UP000477488">
    <property type="component" value="Unassembled WGS sequence"/>
</dbReference>
<evidence type="ECO:0000256" key="2">
    <source>
        <dbReference type="ARBA" id="ARBA00034247"/>
    </source>
</evidence>